<evidence type="ECO:0000259" key="3">
    <source>
        <dbReference type="SMART" id="SM00849"/>
    </source>
</evidence>
<dbReference type="InterPro" id="IPR036866">
    <property type="entry name" value="RibonucZ/Hydroxyglut_hydro"/>
</dbReference>
<dbReference type="InterPro" id="IPR022877">
    <property type="entry name" value="UPF0173"/>
</dbReference>
<feature type="domain" description="Metallo-beta-lactamase" evidence="3">
    <location>
        <begin position="7"/>
        <end position="192"/>
    </location>
</feature>
<evidence type="ECO:0000313" key="5">
    <source>
        <dbReference type="Proteomes" id="UP000277864"/>
    </source>
</evidence>
<sequence length="228" mass="25130">MKISWHGQACLQIETEKSRLIIDPYITDNPLSDLTVSDLQVDYILLTHAHNDHIGDTEAIARQNDATIIANFEIATYFANKGLKTHGMQPGGAYNFDFGKLFMTSAIHGSTYEESDGSLITLGLAAGFVLEAEGKAIYHAGDTGLFYDMKLIGHSHQLDYAFLPIGDNFTMGPKEAAKAARWIQANQVVPIHFNTFPLINQNPEDFIQALDDPRQGVILPIGKVLDLI</sequence>
<dbReference type="Pfam" id="PF12706">
    <property type="entry name" value="Lactamase_B_2"/>
    <property type="match status" value="1"/>
</dbReference>
<dbReference type="EMBL" id="PXZH01000008">
    <property type="protein sequence ID" value="RST88538.1"/>
    <property type="molecule type" value="Genomic_DNA"/>
</dbReference>
<accession>A0A3R9YBK7</accession>
<name>A0A3R9YBK7_9ENTE</name>
<evidence type="ECO:0000256" key="1">
    <source>
        <dbReference type="ARBA" id="ARBA00022801"/>
    </source>
</evidence>
<gene>
    <name evidence="4" type="ORF">C7P63_10020</name>
</gene>
<reference evidence="4 5" key="1">
    <citation type="submission" date="2018-03" db="EMBL/GenBank/DDBJ databases">
        <authorList>
            <person name="Gulvik C.A."/>
        </authorList>
    </citation>
    <scope>NUCLEOTIDE SEQUENCE [LARGE SCALE GENOMIC DNA]</scope>
    <source>
        <strain evidence="4 5">JCM 31581</strain>
    </source>
</reference>
<dbReference type="RefSeq" id="WP_125944018.1">
    <property type="nucleotide sequence ID" value="NZ_PXZH01000008.1"/>
</dbReference>
<organism evidence="4 5">
    <name type="scientific">Vagococcus humatus</name>
    <dbReference type="NCBI Taxonomy" id="1889241"/>
    <lineage>
        <taxon>Bacteria</taxon>
        <taxon>Bacillati</taxon>
        <taxon>Bacillota</taxon>
        <taxon>Bacilli</taxon>
        <taxon>Lactobacillales</taxon>
        <taxon>Enterococcaceae</taxon>
        <taxon>Vagococcus</taxon>
    </lineage>
</organism>
<dbReference type="SUPFAM" id="SSF56281">
    <property type="entry name" value="Metallo-hydrolase/oxidoreductase"/>
    <property type="match status" value="1"/>
</dbReference>
<comment type="similarity">
    <text evidence="2">Belongs to the UPF0173 family.</text>
</comment>
<dbReference type="HAMAP" id="MF_00457">
    <property type="entry name" value="UPF0173"/>
    <property type="match status" value="1"/>
</dbReference>
<dbReference type="InterPro" id="IPR001279">
    <property type="entry name" value="Metallo-B-lactamas"/>
</dbReference>
<dbReference type="OrthoDB" id="9789133at2"/>
<comment type="caution">
    <text evidence="4">The sequence shown here is derived from an EMBL/GenBank/DDBJ whole genome shotgun (WGS) entry which is preliminary data.</text>
</comment>
<dbReference type="Proteomes" id="UP000277864">
    <property type="component" value="Unassembled WGS sequence"/>
</dbReference>
<evidence type="ECO:0000313" key="4">
    <source>
        <dbReference type="EMBL" id="RST88538.1"/>
    </source>
</evidence>
<dbReference type="AlphaFoldDB" id="A0A3R9YBK7"/>
<proteinExistence type="inferred from homology"/>
<dbReference type="PANTHER" id="PTHR43546">
    <property type="entry name" value="UPF0173 METAL-DEPENDENT HYDROLASE MJ1163-RELATED"/>
    <property type="match status" value="1"/>
</dbReference>
<dbReference type="NCBIfam" id="NF001911">
    <property type="entry name" value="PRK00685.1"/>
    <property type="match status" value="1"/>
</dbReference>
<dbReference type="Gene3D" id="3.60.15.10">
    <property type="entry name" value="Ribonuclease Z/Hydroxyacylglutathione hydrolase-like"/>
    <property type="match status" value="1"/>
</dbReference>
<dbReference type="SMART" id="SM00849">
    <property type="entry name" value="Lactamase_B"/>
    <property type="match status" value="1"/>
</dbReference>
<dbReference type="GO" id="GO:0016787">
    <property type="term" value="F:hydrolase activity"/>
    <property type="evidence" value="ECO:0007669"/>
    <property type="project" value="UniProtKB-UniRule"/>
</dbReference>
<evidence type="ECO:0000256" key="2">
    <source>
        <dbReference type="HAMAP-Rule" id="MF_00457"/>
    </source>
</evidence>
<dbReference type="PANTHER" id="PTHR43546:SF3">
    <property type="entry name" value="UPF0173 METAL-DEPENDENT HYDROLASE MJ1163"/>
    <property type="match status" value="1"/>
</dbReference>
<protein>
    <recommendedName>
        <fullName evidence="2">UPF0173 metal-dependent hydrolase C7P63_10020</fullName>
    </recommendedName>
</protein>
<dbReference type="InterPro" id="IPR050114">
    <property type="entry name" value="UPF0173_UPF0282_UlaG_hydrolase"/>
</dbReference>
<keyword evidence="5" id="KW-1185">Reference proteome</keyword>
<keyword evidence="1 2" id="KW-0378">Hydrolase</keyword>